<dbReference type="Gene3D" id="3.40.50.10260">
    <property type="entry name" value="YjeF N-terminal domain"/>
    <property type="match status" value="1"/>
</dbReference>
<feature type="binding site" evidence="17">
    <location>
        <position position="440"/>
    </location>
    <ligand>
        <name>AMP</name>
        <dbReference type="ChEBI" id="CHEBI:456215"/>
    </ligand>
</feature>
<comment type="catalytic activity">
    <reaction evidence="15 17 19">
        <text>(6S)-NADHX + ADP = AMP + phosphate + NADH + H(+)</text>
        <dbReference type="Rhea" id="RHEA:32223"/>
        <dbReference type="ChEBI" id="CHEBI:15378"/>
        <dbReference type="ChEBI" id="CHEBI:43474"/>
        <dbReference type="ChEBI" id="CHEBI:57945"/>
        <dbReference type="ChEBI" id="CHEBI:64074"/>
        <dbReference type="ChEBI" id="CHEBI:456215"/>
        <dbReference type="ChEBI" id="CHEBI:456216"/>
        <dbReference type="EC" id="4.2.1.136"/>
    </reaction>
</comment>
<dbReference type="CDD" id="cd01171">
    <property type="entry name" value="YXKO-related"/>
    <property type="match status" value="1"/>
</dbReference>
<evidence type="ECO:0000256" key="17">
    <source>
        <dbReference type="HAMAP-Rule" id="MF_01965"/>
    </source>
</evidence>
<dbReference type="NCBIfam" id="TIGR00197">
    <property type="entry name" value="yjeF_nterm"/>
    <property type="match status" value="1"/>
</dbReference>
<evidence type="ECO:0000256" key="13">
    <source>
        <dbReference type="ARBA" id="ARBA00023268"/>
    </source>
</evidence>
<dbReference type="PIRSF" id="PIRSF017184">
    <property type="entry name" value="Nnr"/>
    <property type="match status" value="1"/>
</dbReference>
<dbReference type="Proteomes" id="UP000184172">
    <property type="component" value="Unassembled WGS sequence"/>
</dbReference>
<protein>
    <recommendedName>
        <fullName evidence="19">Bifunctional NAD(P)H-hydrate repair enzyme</fullName>
    </recommendedName>
    <alternativeName>
        <fullName evidence="19">Nicotinamide nucleotide repair protein</fullName>
    </alternativeName>
    <domain>
        <recommendedName>
            <fullName evidence="19">ADP-dependent (S)-NAD(P)H-hydrate dehydratase</fullName>
            <ecNumber evidence="19">4.2.1.136</ecNumber>
        </recommendedName>
        <alternativeName>
            <fullName evidence="19">ADP-dependent NAD(P)HX dehydratase</fullName>
        </alternativeName>
    </domain>
    <domain>
        <recommendedName>
            <fullName evidence="19">NAD(P)H-hydrate epimerase</fullName>
            <ecNumber evidence="19">5.1.99.6</ecNumber>
        </recommendedName>
    </domain>
</protein>
<feature type="binding site" evidence="18">
    <location>
        <position position="59"/>
    </location>
    <ligand>
        <name>K(+)</name>
        <dbReference type="ChEBI" id="CHEBI:29103"/>
    </ligand>
</feature>
<comment type="similarity">
    <text evidence="3 19">In the N-terminal section; belongs to the NnrE/AIBP family.</text>
</comment>
<sequence length="509" mass="55821">MKIVSAEQQYNADKITIEKQQITSLELMERAGGQIFEWLDSRLEGVPVPVHIFCGIGDNGGDGMVVGRLLIEHGYNVVIYVVNYSDKRSDNFLYNYDRIKKVTKNWPIIIKREAHFPKITSEDVVIDAIFGIGLSRSPEGWVKKLITYLNETEAFKLSIDIPSGLFANKALEDEDAVFLANHTLTFQAPKLAFFLPKTAPFVRDFEVLDIGLDSDFLDDLKPLAHLITLFEAKNLYKYRDKYAHKGTFGHALIVGGSYGKIGAAVLASKAAFKIGAGLVTAFVPKCGYNILQTTIPEAMVATDKEDEIITNIVIDFEPTAIGIGMGIGKNKATAEAITKLFKTQNAPMVIDADALNILAENKEVLKLLPKSSILTPHPGELKRLIGAWKDDYEKLEKVKKFSKKNEAVVIIKGAFTTIVYMDNLYINSTGNPGMATGGSGDALTGAITGLLCQGYNILQASLFGVYLHGLAGDNAANVIGYEALMASDIIDNLGKAYMELFTNDMEEPE</sequence>
<comment type="similarity">
    <text evidence="4 19">In the C-terminal section; belongs to the NnrD/CARKD family.</text>
</comment>
<feature type="binding site" evidence="18">
    <location>
        <position position="127"/>
    </location>
    <ligand>
        <name>K(+)</name>
        <dbReference type="ChEBI" id="CHEBI:29103"/>
    </ligand>
</feature>
<dbReference type="PANTHER" id="PTHR12592:SF0">
    <property type="entry name" value="ATP-DEPENDENT (S)-NAD(P)H-HYDRATE DEHYDRATASE"/>
    <property type="match status" value="1"/>
</dbReference>
<dbReference type="HAMAP" id="MF_01966">
    <property type="entry name" value="NADHX_epimerase"/>
    <property type="match status" value="1"/>
</dbReference>
<comment type="subunit">
    <text evidence="17">Homotetramer.</text>
</comment>
<dbReference type="OrthoDB" id="9806925at2"/>
<dbReference type="SUPFAM" id="SSF64153">
    <property type="entry name" value="YjeF N-terminal domain-like"/>
    <property type="match status" value="1"/>
</dbReference>
<dbReference type="InterPro" id="IPR004443">
    <property type="entry name" value="YjeF_N_dom"/>
</dbReference>
<dbReference type="Gene3D" id="3.40.1190.20">
    <property type="match status" value="1"/>
</dbReference>
<dbReference type="InterPro" id="IPR036652">
    <property type="entry name" value="YjeF_N_dom_sf"/>
</dbReference>
<keyword evidence="23" id="KW-1185">Reference proteome</keyword>
<comment type="caution">
    <text evidence="18">Lacks conserved residue(s) required for the propagation of feature annotation.</text>
</comment>
<comment type="function">
    <text evidence="14 19">Bifunctional enzyme that catalyzes the epimerization of the S- and R-forms of NAD(P)HX and the dehydration of the S-form of NAD(P)HX at the expense of ADP, which is converted to AMP. This allows the repair of both epimers of NAD(P)HX, a damaged form of NAD(P)H that is a result of enzymatic or heat-dependent hydration.</text>
</comment>
<keyword evidence="11 18" id="KW-0413">Isomerase</keyword>
<feature type="binding site" evidence="18">
    <location>
        <position position="163"/>
    </location>
    <ligand>
        <name>K(+)</name>
        <dbReference type="ChEBI" id="CHEBI:29103"/>
    </ligand>
</feature>
<comment type="catalytic activity">
    <reaction evidence="2 18 19">
        <text>(6R)-NADPHX = (6S)-NADPHX</text>
        <dbReference type="Rhea" id="RHEA:32227"/>
        <dbReference type="ChEBI" id="CHEBI:64076"/>
        <dbReference type="ChEBI" id="CHEBI:64077"/>
        <dbReference type="EC" id="5.1.99.6"/>
    </reaction>
</comment>
<dbReference type="InterPro" id="IPR030677">
    <property type="entry name" value="Nnr"/>
</dbReference>
<feature type="binding site" evidence="17">
    <location>
        <position position="263"/>
    </location>
    <ligand>
        <name>(6S)-NADPHX</name>
        <dbReference type="ChEBI" id="CHEBI:64076"/>
    </ligand>
</feature>
<dbReference type="GO" id="GO:0005524">
    <property type="term" value="F:ATP binding"/>
    <property type="evidence" value="ECO:0007669"/>
    <property type="project" value="UniProtKB-UniRule"/>
</dbReference>
<evidence type="ECO:0000313" key="23">
    <source>
        <dbReference type="Proteomes" id="UP000184172"/>
    </source>
</evidence>
<dbReference type="STRING" id="797419.SAMN05216556_101141"/>
<evidence type="ECO:0000256" key="14">
    <source>
        <dbReference type="ARBA" id="ARBA00025153"/>
    </source>
</evidence>
<dbReference type="GO" id="GO:0052856">
    <property type="term" value="F:NAD(P)HX epimerase activity"/>
    <property type="evidence" value="ECO:0007669"/>
    <property type="project" value="UniProtKB-UniRule"/>
</dbReference>
<dbReference type="EC" id="5.1.99.6" evidence="19"/>
<gene>
    <name evidence="17" type="primary">nnrD</name>
    <name evidence="18" type="synonym">nnrE</name>
    <name evidence="22" type="ORF">SAMN04487908_10670</name>
</gene>
<keyword evidence="12 17" id="KW-0456">Lyase</keyword>
<comment type="catalytic activity">
    <reaction evidence="1 18 19">
        <text>(6R)-NADHX = (6S)-NADHX</text>
        <dbReference type="Rhea" id="RHEA:32215"/>
        <dbReference type="ChEBI" id="CHEBI:64074"/>
        <dbReference type="ChEBI" id="CHEBI:64075"/>
        <dbReference type="EC" id="5.1.99.6"/>
    </reaction>
</comment>
<dbReference type="SUPFAM" id="SSF53613">
    <property type="entry name" value="Ribokinase-like"/>
    <property type="match status" value="1"/>
</dbReference>
<name>A0A1M6EHV9_9FLAO</name>
<evidence type="ECO:0000259" key="21">
    <source>
        <dbReference type="PROSITE" id="PS51385"/>
    </source>
</evidence>
<evidence type="ECO:0000256" key="1">
    <source>
        <dbReference type="ARBA" id="ARBA00000013"/>
    </source>
</evidence>
<evidence type="ECO:0000256" key="4">
    <source>
        <dbReference type="ARBA" id="ARBA00009524"/>
    </source>
</evidence>
<feature type="binding site" evidence="18">
    <location>
        <begin position="131"/>
        <end position="137"/>
    </location>
    <ligand>
        <name>(6S)-NADPHX</name>
        <dbReference type="ChEBI" id="CHEBI:64076"/>
    </ligand>
</feature>
<dbReference type="PANTHER" id="PTHR12592">
    <property type="entry name" value="ATP-DEPENDENT (S)-NAD(P)H-HYDRATE DEHYDRATASE FAMILY MEMBER"/>
    <property type="match status" value="1"/>
</dbReference>
<keyword evidence="5 18" id="KW-0479">Metal-binding</keyword>
<dbReference type="HAMAP" id="MF_01965">
    <property type="entry name" value="NADHX_dehydratase"/>
    <property type="match status" value="1"/>
</dbReference>
<evidence type="ECO:0000256" key="15">
    <source>
        <dbReference type="ARBA" id="ARBA00048238"/>
    </source>
</evidence>
<dbReference type="RefSeq" id="WP_073216289.1">
    <property type="nucleotide sequence ID" value="NZ_FNNS01000001.1"/>
</dbReference>
<comment type="similarity">
    <text evidence="18">Belongs to the NnrE/AIBP family.</text>
</comment>
<evidence type="ECO:0000256" key="18">
    <source>
        <dbReference type="HAMAP-Rule" id="MF_01966"/>
    </source>
</evidence>
<dbReference type="PROSITE" id="PS51385">
    <property type="entry name" value="YJEF_N"/>
    <property type="match status" value="1"/>
</dbReference>
<evidence type="ECO:0000256" key="16">
    <source>
        <dbReference type="ARBA" id="ARBA00049209"/>
    </source>
</evidence>
<keyword evidence="6 17" id="KW-0547">Nucleotide-binding</keyword>
<evidence type="ECO:0000256" key="19">
    <source>
        <dbReference type="PIRNR" id="PIRNR017184"/>
    </source>
</evidence>
<feature type="binding site" evidence="18">
    <location>
        <position position="160"/>
    </location>
    <ligand>
        <name>(6S)-NADPHX</name>
        <dbReference type="ChEBI" id="CHEBI:64076"/>
    </ligand>
</feature>
<feature type="binding site" evidence="18">
    <location>
        <begin position="58"/>
        <end position="62"/>
    </location>
    <ligand>
        <name>(6S)-NADPHX</name>
        <dbReference type="ChEBI" id="CHEBI:64076"/>
    </ligand>
</feature>
<keyword evidence="7 17" id="KW-0067">ATP-binding</keyword>
<evidence type="ECO:0000256" key="3">
    <source>
        <dbReference type="ARBA" id="ARBA00006001"/>
    </source>
</evidence>
<evidence type="ECO:0000256" key="2">
    <source>
        <dbReference type="ARBA" id="ARBA00000909"/>
    </source>
</evidence>
<dbReference type="NCBIfam" id="TIGR00196">
    <property type="entry name" value="yjeF_cterm"/>
    <property type="match status" value="1"/>
</dbReference>
<dbReference type="InterPro" id="IPR029056">
    <property type="entry name" value="Ribokinase-like"/>
</dbReference>
<feature type="binding site" evidence="17">
    <location>
        <position position="377"/>
    </location>
    <ligand>
        <name>(6S)-NADPHX</name>
        <dbReference type="ChEBI" id="CHEBI:64076"/>
    </ligand>
</feature>
<organism evidence="22 23">
    <name type="scientific">Aequorivita viscosa</name>
    <dbReference type="NCBI Taxonomy" id="797419"/>
    <lineage>
        <taxon>Bacteria</taxon>
        <taxon>Pseudomonadati</taxon>
        <taxon>Bacteroidota</taxon>
        <taxon>Flavobacteriia</taxon>
        <taxon>Flavobacteriales</taxon>
        <taxon>Flavobacteriaceae</taxon>
        <taxon>Aequorivita</taxon>
    </lineage>
</organism>
<accession>A0A1M6EHV9</accession>
<dbReference type="GO" id="GO:0110051">
    <property type="term" value="P:metabolite repair"/>
    <property type="evidence" value="ECO:0007669"/>
    <property type="project" value="TreeGrafter"/>
</dbReference>
<evidence type="ECO:0000256" key="10">
    <source>
        <dbReference type="ARBA" id="ARBA00023027"/>
    </source>
</evidence>
<comment type="cofactor">
    <cofactor evidence="18 19">
        <name>K(+)</name>
        <dbReference type="ChEBI" id="CHEBI:29103"/>
    </cofactor>
    <text evidence="18 19">Binds 1 potassium ion per subunit.</text>
</comment>
<evidence type="ECO:0000256" key="9">
    <source>
        <dbReference type="ARBA" id="ARBA00022958"/>
    </source>
</evidence>
<comment type="function">
    <text evidence="17">Catalyzes the dehydration of the S-form of NAD(P)HX at the expense of ADP, which is converted to AMP. Together with NAD(P)HX epimerase, which catalyzes the epimerization of the S- and R-forms, the enzyme allows the repair of both epimers of NAD(P)HX, a damaged form of NAD(P)H that is a result of enzymatic or heat-dependent hydration.</text>
</comment>
<keyword evidence="13" id="KW-0511">Multifunctional enzyme</keyword>
<comment type="function">
    <text evidence="18">Catalyzes the epimerization of the S- and R-forms of NAD(P)HX, a damaged form of NAD(P)H that is a result of enzymatic or heat-dependent hydration. This is a prerequisite for the S-specific NAD(P)H-hydrate dehydratase to allow the repair of both epimers of NAD(P)HX.</text>
</comment>
<keyword evidence="22" id="KW-0808">Transferase</keyword>
<comment type="catalytic activity">
    <reaction evidence="16 17 19">
        <text>(6S)-NADPHX + ADP = AMP + phosphate + NADPH + H(+)</text>
        <dbReference type="Rhea" id="RHEA:32235"/>
        <dbReference type="ChEBI" id="CHEBI:15378"/>
        <dbReference type="ChEBI" id="CHEBI:43474"/>
        <dbReference type="ChEBI" id="CHEBI:57783"/>
        <dbReference type="ChEBI" id="CHEBI:64076"/>
        <dbReference type="ChEBI" id="CHEBI:456215"/>
        <dbReference type="ChEBI" id="CHEBI:456216"/>
        <dbReference type="EC" id="4.2.1.136"/>
    </reaction>
</comment>
<evidence type="ECO:0000256" key="12">
    <source>
        <dbReference type="ARBA" id="ARBA00023239"/>
    </source>
</evidence>
<evidence type="ECO:0000256" key="7">
    <source>
        <dbReference type="ARBA" id="ARBA00022840"/>
    </source>
</evidence>
<evidence type="ECO:0000256" key="8">
    <source>
        <dbReference type="ARBA" id="ARBA00022857"/>
    </source>
</evidence>
<comment type="similarity">
    <text evidence="17">Belongs to the NnrD/CARKD family.</text>
</comment>
<dbReference type="GO" id="GO:0046872">
    <property type="term" value="F:metal ion binding"/>
    <property type="evidence" value="ECO:0007669"/>
    <property type="project" value="UniProtKB-UniRule"/>
</dbReference>
<dbReference type="GO" id="GO:0046496">
    <property type="term" value="P:nicotinamide nucleotide metabolic process"/>
    <property type="evidence" value="ECO:0007669"/>
    <property type="project" value="UniProtKB-UniRule"/>
</dbReference>
<proteinExistence type="inferred from homology"/>
<evidence type="ECO:0000313" key="22">
    <source>
        <dbReference type="EMBL" id="SHI84979.1"/>
    </source>
</evidence>
<reference evidence="23" key="1">
    <citation type="submission" date="2016-11" db="EMBL/GenBank/DDBJ databases">
        <authorList>
            <person name="Varghese N."/>
            <person name="Submissions S."/>
        </authorList>
    </citation>
    <scope>NUCLEOTIDE SEQUENCE [LARGE SCALE GENOMIC DNA]</scope>
    <source>
        <strain evidence="23">DSM 26349</strain>
    </source>
</reference>
<dbReference type="Pfam" id="PF03853">
    <property type="entry name" value="YjeF_N"/>
    <property type="match status" value="1"/>
</dbReference>
<keyword evidence="22" id="KW-0418">Kinase</keyword>
<keyword evidence="10 17" id="KW-0520">NAD</keyword>
<dbReference type="AlphaFoldDB" id="A0A1M6EHV9"/>
<dbReference type="EMBL" id="FQYV01000006">
    <property type="protein sequence ID" value="SHI84979.1"/>
    <property type="molecule type" value="Genomic_DNA"/>
</dbReference>
<dbReference type="GO" id="GO:0052855">
    <property type="term" value="F:ADP-dependent NAD(P)H-hydrate dehydratase activity"/>
    <property type="evidence" value="ECO:0007669"/>
    <property type="project" value="UniProtKB-UniRule"/>
</dbReference>
<evidence type="ECO:0000259" key="20">
    <source>
        <dbReference type="PROSITE" id="PS51383"/>
    </source>
</evidence>
<evidence type="ECO:0000256" key="11">
    <source>
        <dbReference type="ARBA" id="ARBA00023235"/>
    </source>
</evidence>
<feature type="binding site" evidence="17">
    <location>
        <begin position="412"/>
        <end position="416"/>
    </location>
    <ligand>
        <name>AMP</name>
        <dbReference type="ChEBI" id="CHEBI:456215"/>
    </ligand>
</feature>
<feature type="binding site" evidence="17">
    <location>
        <position position="326"/>
    </location>
    <ligand>
        <name>(6S)-NADPHX</name>
        <dbReference type="ChEBI" id="CHEBI:64076"/>
    </ligand>
</feature>
<dbReference type="Pfam" id="PF01256">
    <property type="entry name" value="Carb_kinase"/>
    <property type="match status" value="1"/>
</dbReference>
<evidence type="ECO:0000256" key="5">
    <source>
        <dbReference type="ARBA" id="ARBA00022723"/>
    </source>
</evidence>
<feature type="domain" description="YjeF N-terminal" evidence="21">
    <location>
        <begin position="9"/>
        <end position="218"/>
    </location>
</feature>
<dbReference type="PROSITE" id="PS51383">
    <property type="entry name" value="YJEF_C_3"/>
    <property type="match status" value="1"/>
</dbReference>
<keyword evidence="8 17" id="KW-0521">NADP</keyword>
<evidence type="ECO:0000256" key="6">
    <source>
        <dbReference type="ARBA" id="ARBA00022741"/>
    </source>
</evidence>
<dbReference type="EC" id="4.2.1.136" evidence="19"/>
<keyword evidence="9 18" id="KW-0630">Potassium</keyword>
<comment type="cofactor">
    <cofactor evidence="17">
        <name>Mg(2+)</name>
        <dbReference type="ChEBI" id="CHEBI:18420"/>
    </cofactor>
</comment>
<feature type="binding site" evidence="17">
    <location>
        <position position="441"/>
    </location>
    <ligand>
        <name>(6S)-NADPHX</name>
        <dbReference type="ChEBI" id="CHEBI:64076"/>
    </ligand>
</feature>
<feature type="domain" description="YjeF C-terminal" evidence="20">
    <location>
        <begin position="228"/>
        <end position="500"/>
    </location>
</feature>
<dbReference type="GO" id="GO:0016301">
    <property type="term" value="F:kinase activity"/>
    <property type="evidence" value="ECO:0007669"/>
    <property type="project" value="UniProtKB-KW"/>
</dbReference>
<dbReference type="InterPro" id="IPR000631">
    <property type="entry name" value="CARKD"/>
</dbReference>